<gene>
    <name evidence="2" type="ORF">G6O67_002342</name>
</gene>
<evidence type="ECO:0000313" key="3">
    <source>
        <dbReference type="Proteomes" id="UP000557566"/>
    </source>
</evidence>
<dbReference type="EMBL" id="JAAVMX010000003">
    <property type="protein sequence ID" value="KAF4510460.1"/>
    <property type="molecule type" value="Genomic_DNA"/>
</dbReference>
<proteinExistence type="predicted"/>
<keyword evidence="3" id="KW-1185">Reference proteome</keyword>
<dbReference type="AlphaFoldDB" id="A0A8H4PU03"/>
<dbReference type="Proteomes" id="UP000557566">
    <property type="component" value="Unassembled WGS sequence"/>
</dbReference>
<feature type="region of interest" description="Disordered" evidence="1">
    <location>
        <begin position="59"/>
        <end position="81"/>
    </location>
</feature>
<evidence type="ECO:0000313" key="2">
    <source>
        <dbReference type="EMBL" id="KAF4510460.1"/>
    </source>
</evidence>
<organism evidence="2 3">
    <name type="scientific">Ophiocordyceps sinensis</name>
    <dbReference type="NCBI Taxonomy" id="72228"/>
    <lineage>
        <taxon>Eukaryota</taxon>
        <taxon>Fungi</taxon>
        <taxon>Dikarya</taxon>
        <taxon>Ascomycota</taxon>
        <taxon>Pezizomycotina</taxon>
        <taxon>Sordariomycetes</taxon>
        <taxon>Hypocreomycetidae</taxon>
        <taxon>Hypocreales</taxon>
        <taxon>Ophiocordycipitaceae</taxon>
        <taxon>Ophiocordyceps</taxon>
    </lineage>
</organism>
<name>A0A8H4PU03_9HYPO</name>
<comment type="caution">
    <text evidence="2">The sequence shown here is derived from an EMBL/GenBank/DDBJ whole genome shotgun (WGS) entry which is preliminary data.</text>
</comment>
<protein>
    <submittedName>
        <fullName evidence="2">Uncharacterized protein</fullName>
    </submittedName>
</protein>
<sequence length="81" mass="8849">MSPGPRTHLRLDPRRRHDFVLLPFVIGFSVNPPTLDGRAVAAPPHPQFRPIASSLLLPPATRSWEPHTGSSVHPEASDSQA</sequence>
<reference evidence="2 3" key="1">
    <citation type="journal article" date="2020" name="Genome Biol. Evol.">
        <title>A new high-quality draft genome assembly of the Chinese cordyceps Ophiocordyceps sinensis.</title>
        <authorList>
            <person name="Shu R."/>
            <person name="Zhang J."/>
            <person name="Meng Q."/>
            <person name="Zhang H."/>
            <person name="Zhou G."/>
            <person name="Li M."/>
            <person name="Wu P."/>
            <person name="Zhao Y."/>
            <person name="Chen C."/>
            <person name="Qin Q."/>
        </authorList>
    </citation>
    <scope>NUCLEOTIDE SEQUENCE [LARGE SCALE GENOMIC DNA]</scope>
    <source>
        <strain evidence="2 3">IOZ07</strain>
    </source>
</reference>
<accession>A0A8H4PU03</accession>
<evidence type="ECO:0000256" key="1">
    <source>
        <dbReference type="SAM" id="MobiDB-lite"/>
    </source>
</evidence>